<feature type="compositionally biased region" description="Low complexity" evidence="2">
    <location>
        <begin position="275"/>
        <end position="293"/>
    </location>
</feature>
<dbReference type="GO" id="GO:0005739">
    <property type="term" value="C:mitochondrion"/>
    <property type="evidence" value="ECO:0007669"/>
    <property type="project" value="TreeGrafter"/>
</dbReference>
<dbReference type="InterPro" id="IPR039206">
    <property type="entry name" value="MORF/ORRM1/DAG-like"/>
</dbReference>
<evidence type="ECO:0000313" key="5">
    <source>
        <dbReference type="RefSeq" id="XP_027063976.2"/>
    </source>
</evidence>
<reference evidence="4" key="1">
    <citation type="journal article" date="2025" name="Foods">
        <title>Unveiling the Microbial Signatures of Arabica Coffee Cherries: Insights into Ripeness Specific Diversity, Functional Traits, and Implications for Quality and Safety.</title>
        <authorList>
            <consortium name="RefSeq"/>
            <person name="Tenea G.N."/>
            <person name="Cifuentes V."/>
            <person name="Reyes P."/>
            <person name="Cevallos-Vallejos M."/>
        </authorList>
    </citation>
    <scope>NUCLEOTIDE SEQUENCE [LARGE SCALE GENOMIC DNA]</scope>
</reference>
<dbReference type="PANTHER" id="PTHR31346:SF4">
    <property type="entry name" value="MULTIPLE ORGANELLAR RNA EDITING FACTOR 8, CHLOROPLASTIC_MITOCHONDRIAL"/>
    <property type="match status" value="1"/>
</dbReference>
<evidence type="ECO:0000256" key="1">
    <source>
        <dbReference type="ARBA" id="ARBA00022946"/>
    </source>
</evidence>
<evidence type="ECO:0000313" key="4">
    <source>
        <dbReference type="Proteomes" id="UP001652660"/>
    </source>
</evidence>
<sequence>MATRFFTRSSLLTPTKQTLTSFFSRSFASLSLSKPSQSLSTTASSFSLLRLRPLVAVASSLRSSTSVATGLRGFATRHTSSSLNDPNPNWSNRPPKETILLDGCDFEHWLVVMEKPEGDPTRDEIIDSYIKTLAEVVGSEEEARMKIYSVSTRHYFAFGALVSEELSYKMKELPRVRWVLPDSYLDVRNKDYGGEPFINGQAVPYDPKYHEEWVRNNARANERNRRNDRPRNHDRSRNFERRNMGQGGPGGPRNFGPTNTGDIPPNNMGGGAPNRGGMPPNNLGGMPSNNMGGQQAPGYMGQQPSNYNMGQQPPSYNMGQQPPNYNMGQQPPHYGGQQPPNYGGQQPPSSYMGGNQHNMGGVPNNAENFQYDNAPKSGGAPYQPGPGPNQNNYAPNVAGGNPYQNQNMPGRDIPPPQNYQ</sequence>
<feature type="compositionally biased region" description="Low complexity" evidence="2">
    <location>
        <begin position="328"/>
        <end position="348"/>
    </location>
</feature>
<proteinExistence type="predicted"/>
<reference evidence="5" key="2">
    <citation type="submission" date="2025-08" db="UniProtKB">
        <authorList>
            <consortium name="RefSeq"/>
        </authorList>
    </citation>
    <scope>IDENTIFICATION</scope>
    <source>
        <tissue evidence="5">Leaves</tissue>
    </source>
</reference>
<feature type="compositionally biased region" description="Low complexity" evidence="2">
    <location>
        <begin position="378"/>
        <end position="396"/>
    </location>
</feature>
<dbReference type="Proteomes" id="UP001652660">
    <property type="component" value="Chromosome 5c"/>
</dbReference>
<dbReference type="Pfam" id="PF21864">
    <property type="entry name" value="MORF_dom"/>
    <property type="match status" value="1"/>
</dbReference>
<dbReference type="AlphaFoldDB" id="A0A6P6SDV7"/>
<dbReference type="InterPro" id="IPR054059">
    <property type="entry name" value="MORF/ORRM1/DAG-like_MORF"/>
</dbReference>
<dbReference type="PANTHER" id="PTHR31346">
    <property type="entry name" value="MULTIPLE ORGANELLAR RNA EDITING FACTOR 2, CHLOROPLASTIC-RELATED-RELATED"/>
    <property type="match status" value="1"/>
</dbReference>
<dbReference type="OrthoDB" id="1913091at2759"/>
<evidence type="ECO:0000259" key="3">
    <source>
        <dbReference type="Pfam" id="PF21864"/>
    </source>
</evidence>
<dbReference type="GO" id="GO:0016554">
    <property type="term" value="P:cytidine to uridine editing"/>
    <property type="evidence" value="ECO:0007669"/>
    <property type="project" value="InterPro"/>
</dbReference>
<feature type="region of interest" description="Disordered" evidence="2">
    <location>
        <begin position="217"/>
        <end position="420"/>
    </location>
</feature>
<dbReference type="GeneID" id="113690330"/>
<feature type="compositionally biased region" description="Polar residues" evidence="2">
    <location>
        <begin position="302"/>
        <end position="327"/>
    </location>
</feature>
<feature type="compositionally biased region" description="Basic and acidic residues" evidence="2">
    <location>
        <begin position="217"/>
        <end position="243"/>
    </location>
</feature>
<keyword evidence="4" id="KW-1185">Reference proteome</keyword>
<evidence type="ECO:0000256" key="2">
    <source>
        <dbReference type="SAM" id="MobiDB-lite"/>
    </source>
</evidence>
<name>A0A6P6SDV7_COFAR</name>
<keyword evidence="1" id="KW-0809">Transit peptide</keyword>
<protein>
    <submittedName>
        <fullName evidence="5">Multiple organellar RNA editing factor 8, chloroplastic/mitochondrial-like</fullName>
    </submittedName>
</protein>
<feature type="domain" description="MORF/ORRM1/DAG-like MORF" evidence="3">
    <location>
        <begin position="106"/>
        <end position="197"/>
    </location>
</feature>
<dbReference type="GO" id="GO:0080156">
    <property type="term" value="P:mitochondrial mRNA modification"/>
    <property type="evidence" value="ECO:0007669"/>
    <property type="project" value="TreeGrafter"/>
</dbReference>
<organism evidence="4 5">
    <name type="scientific">Coffea arabica</name>
    <name type="common">Arabian coffee</name>
    <dbReference type="NCBI Taxonomy" id="13443"/>
    <lineage>
        <taxon>Eukaryota</taxon>
        <taxon>Viridiplantae</taxon>
        <taxon>Streptophyta</taxon>
        <taxon>Embryophyta</taxon>
        <taxon>Tracheophyta</taxon>
        <taxon>Spermatophyta</taxon>
        <taxon>Magnoliopsida</taxon>
        <taxon>eudicotyledons</taxon>
        <taxon>Gunneridae</taxon>
        <taxon>Pentapetalae</taxon>
        <taxon>asterids</taxon>
        <taxon>lamiids</taxon>
        <taxon>Gentianales</taxon>
        <taxon>Rubiaceae</taxon>
        <taxon>Ixoroideae</taxon>
        <taxon>Gardenieae complex</taxon>
        <taxon>Bertiereae - Coffeeae clade</taxon>
        <taxon>Coffeeae</taxon>
        <taxon>Coffea</taxon>
    </lineage>
</organism>
<accession>A0A6P6SDV7</accession>
<dbReference type="RefSeq" id="XP_027063976.2">
    <property type="nucleotide sequence ID" value="XM_027208175.2"/>
</dbReference>
<gene>
    <name evidence="5" type="primary">LOC113690330</name>
</gene>